<protein>
    <submittedName>
        <fullName evidence="6">EOG090X04K8</fullName>
    </submittedName>
</protein>
<keyword evidence="3 5" id="KW-1133">Transmembrane helix</keyword>
<feature type="transmembrane region" description="Helical" evidence="5">
    <location>
        <begin position="176"/>
        <end position="199"/>
    </location>
</feature>
<dbReference type="FunFam" id="1.20.1250.20:FF:000695">
    <property type="entry name" value="Predicted protein"/>
    <property type="match status" value="1"/>
</dbReference>
<dbReference type="GO" id="GO:0035348">
    <property type="term" value="P:acetyl-CoA transmembrane transport"/>
    <property type="evidence" value="ECO:0007669"/>
    <property type="project" value="InterPro"/>
</dbReference>
<organism evidence="6">
    <name type="scientific">Daphnia lumholtzi</name>
    <dbReference type="NCBI Taxonomy" id="42856"/>
    <lineage>
        <taxon>Eukaryota</taxon>
        <taxon>Metazoa</taxon>
        <taxon>Ecdysozoa</taxon>
        <taxon>Arthropoda</taxon>
        <taxon>Crustacea</taxon>
        <taxon>Branchiopoda</taxon>
        <taxon>Diplostraca</taxon>
        <taxon>Cladocera</taxon>
        <taxon>Anomopoda</taxon>
        <taxon>Daphniidae</taxon>
        <taxon>Daphnia</taxon>
    </lineage>
</organism>
<dbReference type="InterPro" id="IPR036259">
    <property type="entry name" value="MFS_trans_sf"/>
</dbReference>
<dbReference type="PANTHER" id="PTHR12778">
    <property type="entry name" value="SOLUTE CARRIER FAMILY 33 ACETYL-COA TRANSPORTER -RELATED"/>
    <property type="match status" value="1"/>
</dbReference>
<dbReference type="AlphaFoldDB" id="A0A4Y7MD38"/>
<reference evidence="6" key="1">
    <citation type="submission" date="2018-08" db="EMBL/GenBank/DDBJ databases">
        <authorList>
            <person name="Cornetti L."/>
        </authorList>
    </citation>
    <scope>NUCLEOTIDE SEQUENCE</scope>
    <source>
        <strain evidence="6">IN-PA-1</strain>
    </source>
</reference>
<evidence type="ECO:0000256" key="3">
    <source>
        <dbReference type="ARBA" id="ARBA00022989"/>
    </source>
</evidence>
<accession>A0A4Y7MD38</accession>
<feature type="transmembrane region" description="Helical" evidence="5">
    <location>
        <begin position="219"/>
        <end position="245"/>
    </location>
</feature>
<keyword evidence="2 5" id="KW-0812">Transmembrane</keyword>
<name>A0A4Y7MD38_9CRUS</name>
<feature type="transmembrane region" description="Helical" evidence="5">
    <location>
        <begin position="111"/>
        <end position="131"/>
    </location>
</feature>
<dbReference type="EMBL" id="LR007926">
    <property type="protein sequence ID" value="SVE77545.1"/>
    <property type="molecule type" value="mRNA"/>
</dbReference>
<dbReference type="InterPro" id="IPR004752">
    <property type="entry name" value="AmpG_permease/AT-1"/>
</dbReference>
<feature type="transmembrane region" description="Helical" evidence="5">
    <location>
        <begin position="385"/>
        <end position="413"/>
    </location>
</feature>
<feature type="transmembrane region" description="Helical" evidence="5">
    <location>
        <begin position="143"/>
        <end position="164"/>
    </location>
</feature>
<dbReference type="InterPro" id="IPR024371">
    <property type="entry name" value="AcetylCoA_trans_1-like"/>
</dbReference>
<feature type="transmembrane region" description="Helical" evidence="5">
    <location>
        <begin position="44"/>
        <end position="64"/>
    </location>
</feature>
<evidence type="ECO:0000256" key="2">
    <source>
        <dbReference type="ARBA" id="ARBA00022692"/>
    </source>
</evidence>
<gene>
    <name evidence="6" type="primary">EOG090X04K8</name>
</gene>
<sequence>MRKRGELPAENGRTSLIEKGSNYQSKEMKEVPLIWSWKGEGKNISLLFFLYLLQGIPLGLTASIPLMLQNRHVSYKEQAEFSLVFWPFSLKLLWAPIVDSLYSSKMGRRKTWLVPVQYLIGIAMLFLSTRVDQYLDSEGSPNIQLLTVAFFTLNFLAATQDIAVDGWALTMLHRSNVGYASTCNSVGQTAGYFLGYVVFVAFESADFCNKYLRSQAEPYGLVTLSGFLYFWGIVFFITTTLVWFFKKEKPQAQENNERDGHDGDEEDLSIMETYKLLLKIFKLPVIRWTVIVLLTCKIGFSASDAVSGLKLVEMGVPKAQLALLAVPLVPLQIVLPLFISRYTAGPRPMQVFINAIPYRLMFGFVYAGLVWITPWFQSGDGQFPFYYYLIVVIIYAIHQVTVYSMFVAVMAFFAKVSDPQVGGTYMTLLNTVCNLGGNWPSTLALWSVDALTWKSCHLGNTILDETNKCRNSAETLLCTEAGGECLVDLDGFYVESFVCIVFGFLWLRWGRRVIQQLQSKDESAWKVRNNL</sequence>
<evidence type="ECO:0000256" key="1">
    <source>
        <dbReference type="ARBA" id="ARBA00004141"/>
    </source>
</evidence>
<comment type="subcellular location">
    <subcellularLocation>
        <location evidence="1">Membrane</location>
        <topology evidence="1">Multi-pass membrane protein</topology>
    </subcellularLocation>
</comment>
<evidence type="ECO:0000313" key="6">
    <source>
        <dbReference type="EMBL" id="SVE77545.1"/>
    </source>
</evidence>
<dbReference type="Gene3D" id="1.20.1250.20">
    <property type="entry name" value="MFS general substrate transporter like domains"/>
    <property type="match status" value="1"/>
</dbReference>
<dbReference type="GO" id="GO:0016020">
    <property type="term" value="C:membrane"/>
    <property type="evidence" value="ECO:0007669"/>
    <property type="project" value="UniProtKB-SubCell"/>
</dbReference>
<dbReference type="PANTHER" id="PTHR12778:SF9">
    <property type="entry name" value="ACETYL-COENZYME A TRANSPORTER 1"/>
    <property type="match status" value="1"/>
</dbReference>
<evidence type="ECO:0000256" key="4">
    <source>
        <dbReference type="ARBA" id="ARBA00023136"/>
    </source>
</evidence>
<feature type="transmembrane region" description="Helical" evidence="5">
    <location>
        <begin position="351"/>
        <end position="373"/>
    </location>
</feature>
<keyword evidence="4 5" id="KW-0472">Membrane</keyword>
<dbReference type="SUPFAM" id="SSF103473">
    <property type="entry name" value="MFS general substrate transporter"/>
    <property type="match status" value="1"/>
</dbReference>
<feature type="transmembrane region" description="Helical" evidence="5">
    <location>
        <begin position="84"/>
        <end position="102"/>
    </location>
</feature>
<dbReference type="Pfam" id="PF13000">
    <property type="entry name" value="Acatn"/>
    <property type="match status" value="1"/>
</dbReference>
<proteinExistence type="evidence at transcript level"/>
<evidence type="ECO:0000256" key="5">
    <source>
        <dbReference type="SAM" id="Phobius"/>
    </source>
</evidence>
<feature type="transmembrane region" description="Helical" evidence="5">
    <location>
        <begin position="280"/>
        <end position="300"/>
    </location>
</feature>
<dbReference type="GO" id="GO:0008521">
    <property type="term" value="F:acetyl-CoA transmembrane transporter activity"/>
    <property type="evidence" value="ECO:0007669"/>
    <property type="project" value="InterPro"/>
</dbReference>
<feature type="transmembrane region" description="Helical" evidence="5">
    <location>
        <begin position="320"/>
        <end position="339"/>
    </location>
</feature>